<keyword evidence="10" id="KW-0227">DNA damage</keyword>
<dbReference type="Proteomes" id="UP001642483">
    <property type="component" value="Unassembled WGS sequence"/>
</dbReference>
<dbReference type="SMART" id="SM01347">
    <property type="entry name" value="Mre11_DNA_bind"/>
    <property type="match status" value="1"/>
</dbReference>
<dbReference type="InterPro" id="IPR004843">
    <property type="entry name" value="Calcineurin-like_PHP"/>
</dbReference>
<reference evidence="19 20" key="1">
    <citation type="submission" date="2024-02" db="EMBL/GenBank/DDBJ databases">
        <authorList>
            <person name="Daric V."/>
            <person name="Darras S."/>
        </authorList>
    </citation>
    <scope>NUCLEOTIDE SEQUENCE [LARGE SCALE GENOMIC DNA]</scope>
</reference>
<comment type="caution">
    <text evidence="19">The sequence shown here is derived from an EMBL/GenBank/DDBJ whole genome shotgun (WGS) entry which is preliminary data.</text>
</comment>
<evidence type="ECO:0000256" key="16">
    <source>
        <dbReference type="ARBA" id="ARBA00023254"/>
    </source>
</evidence>
<keyword evidence="12" id="KW-0269">Exonuclease</keyword>
<dbReference type="Pfam" id="PF00149">
    <property type="entry name" value="Metallophos"/>
    <property type="match status" value="1"/>
</dbReference>
<dbReference type="InterPro" id="IPR041796">
    <property type="entry name" value="Mre11_N"/>
</dbReference>
<evidence type="ECO:0000259" key="18">
    <source>
        <dbReference type="SMART" id="SM01347"/>
    </source>
</evidence>
<keyword evidence="20" id="KW-1185">Reference proteome</keyword>
<dbReference type="InterPro" id="IPR003701">
    <property type="entry name" value="Mre11"/>
</dbReference>
<proteinExistence type="inferred from homology"/>
<evidence type="ECO:0000256" key="8">
    <source>
        <dbReference type="ARBA" id="ARBA00022723"/>
    </source>
</evidence>
<keyword evidence="13" id="KW-0234">DNA repair</keyword>
<dbReference type="PANTHER" id="PTHR10139">
    <property type="entry name" value="DOUBLE-STRAND BREAK REPAIR PROTEIN MRE11"/>
    <property type="match status" value="1"/>
</dbReference>
<dbReference type="Pfam" id="PF04152">
    <property type="entry name" value="Mre11_DNA_bind"/>
    <property type="match status" value="1"/>
</dbReference>
<dbReference type="SUPFAM" id="SSF56300">
    <property type="entry name" value="Metallo-dependent phosphatases"/>
    <property type="match status" value="1"/>
</dbReference>
<comment type="similarity">
    <text evidence="4">Belongs to the MRE11/RAD32 family.</text>
</comment>
<organism evidence="19 20">
    <name type="scientific">Clavelina lepadiformis</name>
    <name type="common">Light-bulb sea squirt</name>
    <name type="synonym">Ascidia lepadiformis</name>
    <dbReference type="NCBI Taxonomy" id="159417"/>
    <lineage>
        <taxon>Eukaryota</taxon>
        <taxon>Metazoa</taxon>
        <taxon>Chordata</taxon>
        <taxon>Tunicata</taxon>
        <taxon>Ascidiacea</taxon>
        <taxon>Aplousobranchia</taxon>
        <taxon>Clavelinidae</taxon>
        <taxon>Clavelina</taxon>
    </lineage>
</organism>
<gene>
    <name evidence="19" type="ORF">CVLEPA_LOCUS10699</name>
</gene>
<dbReference type="Gene3D" id="3.30.110.110">
    <property type="entry name" value="Mre11, capping domain"/>
    <property type="match status" value="1"/>
</dbReference>
<dbReference type="InterPro" id="IPR038487">
    <property type="entry name" value="Mre11_capping_dom"/>
</dbReference>
<feature type="domain" description="Mre11 DNA-binding" evidence="18">
    <location>
        <begin position="296"/>
        <end position="458"/>
    </location>
</feature>
<keyword evidence="7" id="KW-0540">Nuclease</keyword>
<evidence type="ECO:0000256" key="13">
    <source>
        <dbReference type="ARBA" id="ARBA00023204"/>
    </source>
</evidence>
<evidence type="ECO:0000256" key="5">
    <source>
        <dbReference type="ARBA" id="ARBA00017089"/>
    </source>
</evidence>
<evidence type="ECO:0000256" key="14">
    <source>
        <dbReference type="ARBA" id="ARBA00023211"/>
    </source>
</evidence>
<evidence type="ECO:0000256" key="17">
    <source>
        <dbReference type="SAM" id="MobiDB-lite"/>
    </source>
</evidence>
<keyword evidence="9" id="KW-0255">Endonuclease</keyword>
<comment type="subcellular location">
    <subcellularLocation>
        <location evidence="3">Chromosome</location>
    </subcellularLocation>
    <subcellularLocation>
        <location evidence="2">Nucleus</location>
    </subcellularLocation>
</comment>
<dbReference type="InterPro" id="IPR007281">
    <property type="entry name" value="Mre11_DNA-bd"/>
</dbReference>
<comment type="cofactor">
    <cofactor evidence="1">
        <name>Mn(2+)</name>
        <dbReference type="ChEBI" id="CHEBI:29035"/>
    </cofactor>
</comment>
<evidence type="ECO:0000256" key="9">
    <source>
        <dbReference type="ARBA" id="ARBA00022759"/>
    </source>
</evidence>
<keyword evidence="15" id="KW-0539">Nucleus</keyword>
<dbReference type="InterPro" id="IPR029052">
    <property type="entry name" value="Metallo-depent_PP-like"/>
</dbReference>
<evidence type="ECO:0000256" key="2">
    <source>
        <dbReference type="ARBA" id="ARBA00004123"/>
    </source>
</evidence>
<evidence type="ECO:0000256" key="1">
    <source>
        <dbReference type="ARBA" id="ARBA00001936"/>
    </source>
</evidence>
<dbReference type="PANTHER" id="PTHR10139:SF1">
    <property type="entry name" value="DOUBLE-STRAND BREAK REPAIR PROTEIN MRE11"/>
    <property type="match status" value="1"/>
</dbReference>
<evidence type="ECO:0000256" key="7">
    <source>
        <dbReference type="ARBA" id="ARBA00022722"/>
    </source>
</evidence>
<evidence type="ECO:0000256" key="11">
    <source>
        <dbReference type="ARBA" id="ARBA00022801"/>
    </source>
</evidence>
<evidence type="ECO:0000256" key="4">
    <source>
        <dbReference type="ARBA" id="ARBA00009028"/>
    </source>
</evidence>
<evidence type="ECO:0000256" key="15">
    <source>
        <dbReference type="ARBA" id="ARBA00023242"/>
    </source>
</evidence>
<keyword evidence="14" id="KW-0464">Manganese</keyword>
<evidence type="ECO:0000313" key="19">
    <source>
        <dbReference type="EMBL" id="CAK8680453.1"/>
    </source>
</evidence>
<feature type="region of interest" description="Disordered" evidence="17">
    <location>
        <begin position="509"/>
        <end position="542"/>
    </location>
</feature>
<keyword evidence="8" id="KW-0479">Metal-binding</keyword>
<sequence>METTDENTMSILIATDLHLGYKENDCIRGDDSFNTCVEIFEIADKNNVDFILLGGDLFHKSQPTISTLLRTMNIFAKYCLGDGASKIEILCERNANFGHSSLSTIKGVNFKNHNIKVKMPVFSIHGNHDCLRGKDYFSAIDHLSVAGYLNHFGRSTNLKEIKIDPICIQKGTTKLALYGLGYVADTRLHELFEEQKVKFQPIQQGASGEWFKLFVLHQNRTDRGSIATKDFIPENFIDEDINLIVWGHEHACEIDRDWKSGKSRVLQPGSSIATSLRESESKDKHVAILEIKGDNFNLIPIPLETVRPLHIETIILENFIDPHFKTKINNSQNNEKIQKTVIEVYNKTIKSAISKTYHEAENKRRKPLVRIKVDATGFESISAKGIDAQLLKKVANPNEIIHIFPRKNLLPADNRIDTSNLCQEKLNVEDLVHTYLKDNKEKTKMFNPSQLNDALIQFVYHDDKKAIEECCNKVTSKAINDLKELDLGGSREKISSKAFAFFEDKNKTSLPHNRAQSNDNHSIAVTSHSTYEGPPRKKNRLE</sequence>
<dbReference type="PIRSF" id="PIRSF000882">
    <property type="entry name" value="DSB_repair_MRE11"/>
    <property type="match status" value="1"/>
</dbReference>
<dbReference type="CDD" id="cd00840">
    <property type="entry name" value="MPP_Mre11_N"/>
    <property type="match status" value="1"/>
</dbReference>
<evidence type="ECO:0000313" key="20">
    <source>
        <dbReference type="Proteomes" id="UP001642483"/>
    </source>
</evidence>
<feature type="compositionally biased region" description="Polar residues" evidence="17">
    <location>
        <begin position="509"/>
        <end position="530"/>
    </location>
</feature>
<evidence type="ECO:0000256" key="3">
    <source>
        <dbReference type="ARBA" id="ARBA00004286"/>
    </source>
</evidence>
<keyword evidence="16" id="KW-0469">Meiosis</keyword>
<keyword evidence="6" id="KW-0158">Chromosome</keyword>
<protein>
    <recommendedName>
        <fullName evidence="5">Double-strand break repair protein MRE11</fullName>
    </recommendedName>
</protein>
<evidence type="ECO:0000256" key="12">
    <source>
        <dbReference type="ARBA" id="ARBA00022839"/>
    </source>
</evidence>
<dbReference type="Gene3D" id="3.60.21.10">
    <property type="match status" value="1"/>
</dbReference>
<dbReference type="EMBL" id="CAWYQH010000068">
    <property type="protein sequence ID" value="CAK8680453.1"/>
    <property type="molecule type" value="Genomic_DNA"/>
</dbReference>
<evidence type="ECO:0000256" key="6">
    <source>
        <dbReference type="ARBA" id="ARBA00022454"/>
    </source>
</evidence>
<name>A0ABP0FLA1_CLALP</name>
<keyword evidence="11" id="KW-0378">Hydrolase</keyword>
<accession>A0ABP0FLA1</accession>
<evidence type="ECO:0000256" key="10">
    <source>
        <dbReference type="ARBA" id="ARBA00022763"/>
    </source>
</evidence>